<accession>S4P2N6</accession>
<feature type="non-terminal residue" evidence="1">
    <location>
        <position position="93"/>
    </location>
</feature>
<name>S4P2N6_9NEOP</name>
<organism evidence="1">
    <name type="scientific">Pararge aegeria</name>
    <name type="common">speckled wood butterfly</name>
    <dbReference type="NCBI Taxonomy" id="116150"/>
    <lineage>
        <taxon>Eukaryota</taxon>
        <taxon>Metazoa</taxon>
        <taxon>Ecdysozoa</taxon>
        <taxon>Arthropoda</taxon>
        <taxon>Hexapoda</taxon>
        <taxon>Insecta</taxon>
        <taxon>Pterygota</taxon>
        <taxon>Neoptera</taxon>
        <taxon>Endopterygota</taxon>
        <taxon>Lepidoptera</taxon>
        <taxon>Glossata</taxon>
        <taxon>Ditrysia</taxon>
        <taxon>Papilionoidea</taxon>
        <taxon>Nymphalidae</taxon>
        <taxon>Satyrinae</taxon>
        <taxon>Satyrini</taxon>
        <taxon>Parargina</taxon>
        <taxon>Pararge</taxon>
    </lineage>
</organism>
<dbReference type="EMBL" id="GAIX01009922">
    <property type="protein sequence ID" value="JAA82638.1"/>
    <property type="molecule type" value="Transcribed_RNA"/>
</dbReference>
<reference evidence="1" key="2">
    <citation type="submission" date="2013-05" db="EMBL/GenBank/DDBJ databases">
        <authorList>
            <person name="Carter J.-M."/>
            <person name="Baker S.C."/>
            <person name="Pink R."/>
            <person name="Carter D.R.F."/>
            <person name="Collins A."/>
            <person name="Tomlin J."/>
            <person name="Gibbs M."/>
            <person name="Breuker C.J."/>
        </authorList>
    </citation>
    <scope>NUCLEOTIDE SEQUENCE</scope>
    <source>
        <tissue evidence="1">Ovary</tissue>
    </source>
</reference>
<evidence type="ECO:0000313" key="1">
    <source>
        <dbReference type="EMBL" id="JAA82638.1"/>
    </source>
</evidence>
<reference evidence="1" key="1">
    <citation type="journal article" date="2013" name="BMC Genomics">
        <title>Unscrambling butterfly oogenesis.</title>
        <authorList>
            <person name="Carter J.M."/>
            <person name="Baker S.C."/>
            <person name="Pink R."/>
            <person name="Carter D.R."/>
            <person name="Collins A."/>
            <person name="Tomlin J."/>
            <person name="Gibbs M."/>
            <person name="Breuker C.J."/>
        </authorList>
    </citation>
    <scope>NUCLEOTIDE SEQUENCE</scope>
    <source>
        <tissue evidence="1">Ovary</tissue>
    </source>
</reference>
<proteinExistence type="predicted"/>
<dbReference type="AlphaFoldDB" id="S4P2N6"/>
<sequence length="93" mass="10791">MHEHFIPIGQSYVAFCAVQAVHIHLYNFIRPLRLHIMFDAVDSFITVYGVRVLSQIVWLLKDLAIGGAIETIVPICFRFERYSIGVFEDFLYV</sequence>
<protein>
    <submittedName>
        <fullName evidence="1">Uncharacterized protein</fullName>
    </submittedName>
</protein>